<dbReference type="SUPFAM" id="SSF48452">
    <property type="entry name" value="TPR-like"/>
    <property type="match status" value="1"/>
</dbReference>
<keyword evidence="3" id="KW-1185">Reference proteome</keyword>
<organism evidence="2 3">
    <name type="scientific">Cetraspora pellucida</name>
    <dbReference type="NCBI Taxonomy" id="1433469"/>
    <lineage>
        <taxon>Eukaryota</taxon>
        <taxon>Fungi</taxon>
        <taxon>Fungi incertae sedis</taxon>
        <taxon>Mucoromycota</taxon>
        <taxon>Glomeromycotina</taxon>
        <taxon>Glomeromycetes</taxon>
        <taxon>Diversisporales</taxon>
        <taxon>Gigasporaceae</taxon>
        <taxon>Cetraspora</taxon>
    </lineage>
</organism>
<keyword evidence="1" id="KW-0547">Nucleotide-binding</keyword>
<dbReference type="PROSITE" id="PS00107">
    <property type="entry name" value="PROTEIN_KINASE_ATP"/>
    <property type="match status" value="1"/>
</dbReference>
<proteinExistence type="predicted"/>
<dbReference type="EMBL" id="CAJVQA010027236">
    <property type="protein sequence ID" value="CAG8791306.1"/>
    <property type="molecule type" value="Genomic_DNA"/>
</dbReference>
<dbReference type="OrthoDB" id="2365603at2759"/>
<dbReference type="InterPro" id="IPR017441">
    <property type="entry name" value="Protein_kinase_ATP_BS"/>
</dbReference>
<evidence type="ECO:0000313" key="3">
    <source>
        <dbReference type="Proteomes" id="UP000789759"/>
    </source>
</evidence>
<evidence type="ECO:0000256" key="1">
    <source>
        <dbReference type="PROSITE-ProRule" id="PRU10141"/>
    </source>
</evidence>
<dbReference type="InterPro" id="IPR011009">
    <property type="entry name" value="Kinase-like_dom_sf"/>
</dbReference>
<name>A0A9N9P5B2_9GLOM</name>
<dbReference type="Proteomes" id="UP000789759">
    <property type="component" value="Unassembled WGS sequence"/>
</dbReference>
<feature type="binding site" evidence="1">
    <location>
        <position position="44"/>
    </location>
    <ligand>
        <name>ATP</name>
        <dbReference type="ChEBI" id="CHEBI:30616"/>
    </ligand>
</feature>
<dbReference type="SUPFAM" id="SSF56112">
    <property type="entry name" value="Protein kinase-like (PK-like)"/>
    <property type="match status" value="1"/>
</dbReference>
<comment type="caution">
    <text evidence="2">The sequence shown here is derived from an EMBL/GenBank/DDBJ whole genome shotgun (WGS) entry which is preliminary data.</text>
</comment>
<protein>
    <submittedName>
        <fullName evidence="2">9444_t:CDS:1</fullName>
    </submittedName>
</protein>
<dbReference type="InterPro" id="IPR011990">
    <property type="entry name" value="TPR-like_helical_dom_sf"/>
</dbReference>
<sequence>AIEQKFVKVFKYDSFRDLKMIGRGGFGAVYSAYSKNTKKHVALKSLQCNDDDNSSNGPKQECYKLEKYDEALVDLNKSLEINPNSAEVLRQCGVTYRLMNKYEESVVIVPYVFIFKSNW</sequence>
<dbReference type="Pfam" id="PF13414">
    <property type="entry name" value="TPR_11"/>
    <property type="match status" value="1"/>
</dbReference>
<feature type="non-terminal residue" evidence="2">
    <location>
        <position position="119"/>
    </location>
</feature>
<dbReference type="Gene3D" id="3.30.200.20">
    <property type="entry name" value="Phosphorylase Kinase, domain 1"/>
    <property type="match status" value="1"/>
</dbReference>
<gene>
    <name evidence="2" type="ORF">CPELLU_LOCUS17024</name>
</gene>
<dbReference type="GO" id="GO:0005524">
    <property type="term" value="F:ATP binding"/>
    <property type="evidence" value="ECO:0007669"/>
    <property type="project" value="UniProtKB-UniRule"/>
</dbReference>
<reference evidence="2" key="1">
    <citation type="submission" date="2021-06" db="EMBL/GenBank/DDBJ databases">
        <authorList>
            <person name="Kallberg Y."/>
            <person name="Tangrot J."/>
            <person name="Rosling A."/>
        </authorList>
    </citation>
    <scope>NUCLEOTIDE SEQUENCE</scope>
    <source>
        <strain evidence="2">FL966</strain>
    </source>
</reference>
<accession>A0A9N9P5B2</accession>
<evidence type="ECO:0000313" key="2">
    <source>
        <dbReference type="EMBL" id="CAG8791306.1"/>
    </source>
</evidence>
<dbReference type="Gene3D" id="1.25.40.10">
    <property type="entry name" value="Tetratricopeptide repeat domain"/>
    <property type="match status" value="1"/>
</dbReference>
<dbReference type="AlphaFoldDB" id="A0A9N9P5B2"/>
<keyword evidence="1" id="KW-0067">ATP-binding</keyword>